<sequence>MCDEGEESFEEEILKDGGVPEPIVVPREKRLSNIPSFYGEEFHGVLHYPQAKEILGLHGEGAYLIRLSSAAYYILSVLFDNNIHNFETSYDGLYWNGKHHFDNVKAMVKDSLETKYLEKYGNSPTDGPGGGGVEEEIKWRRHSKMIAEKVQADFQAPPRAHHFNAYYFKVPRNCGFCHDLIWGPIQERLKCMDCGYAIHRGCEQNFVHDCQPSLRYVKGVFGVDLSAYCMAHAIHVPTVLVKCYKEIEDRGLHEEGIFRVSGSVAHIDELKNQFDAGIDVNLSAVGDIHIVCGLLKLYLKSVPMKLLPFVLFLNMVNFFISEPPKPEEEIFEFCRKELSELDPYRAMTLSSLFGHLRKVIEFSDENLMKAHNLATVFCPTLLHVSLPHPSFIQVLSYVITTPTLLTPPNSN</sequence>
<protein>
    <submittedName>
        <fullName evidence="2">Uncharacterized protein</fullName>
    </submittedName>
</protein>
<dbReference type="Proteomes" id="UP000887579">
    <property type="component" value="Unplaced"/>
</dbReference>
<name>A0AC34F6C9_9BILA</name>
<proteinExistence type="predicted"/>
<accession>A0AC34F6C9</accession>
<reference evidence="2" key="1">
    <citation type="submission" date="2022-11" db="UniProtKB">
        <authorList>
            <consortium name="WormBaseParasite"/>
        </authorList>
    </citation>
    <scope>IDENTIFICATION</scope>
</reference>
<evidence type="ECO:0000313" key="2">
    <source>
        <dbReference type="WBParaSite" id="ES5_v2.g12721.t1"/>
    </source>
</evidence>
<organism evidence="1 2">
    <name type="scientific">Panagrolaimus sp. ES5</name>
    <dbReference type="NCBI Taxonomy" id="591445"/>
    <lineage>
        <taxon>Eukaryota</taxon>
        <taxon>Metazoa</taxon>
        <taxon>Ecdysozoa</taxon>
        <taxon>Nematoda</taxon>
        <taxon>Chromadorea</taxon>
        <taxon>Rhabditida</taxon>
        <taxon>Tylenchina</taxon>
        <taxon>Panagrolaimomorpha</taxon>
        <taxon>Panagrolaimoidea</taxon>
        <taxon>Panagrolaimidae</taxon>
        <taxon>Panagrolaimus</taxon>
    </lineage>
</organism>
<dbReference type="WBParaSite" id="ES5_v2.g12721.t1">
    <property type="protein sequence ID" value="ES5_v2.g12721.t1"/>
    <property type="gene ID" value="ES5_v2.g12721"/>
</dbReference>
<evidence type="ECO:0000313" key="1">
    <source>
        <dbReference type="Proteomes" id="UP000887579"/>
    </source>
</evidence>